<feature type="region of interest" description="Disordered" evidence="3">
    <location>
        <begin position="35"/>
        <end position="69"/>
    </location>
</feature>
<dbReference type="EMBL" id="GDQN01007389">
    <property type="protein sequence ID" value="JAT83665.1"/>
    <property type="molecule type" value="Transcribed_RNA"/>
</dbReference>
<keyword evidence="2" id="KW-0677">Repeat</keyword>
<feature type="compositionally biased region" description="Acidic residues" evidence="3">
    <location>
        <begin position="150"/>
        <end position="166"/>
    </location>
</feature>
<dbReference type="PANTHER" id="PTHR45903:SF1">
    <property type="entry name" value="GLUTAMATE-RICH WD REPEAT-CONTAINING PROTEIN 1"/>
    <property type="match status" value="1"/>
</dbReference>
<feature type="domain" description="Histone-binding protein RBBP4-like N-terminal" evidence="4">
    <location>
        <begin position="74"/>
        <end position="142"/>
    </location>
</feature>
<evidence type="ECO:0000259" key="4">
    <source>
        <dbReference type="Pfam" id="PF12265"/>
    </source>
</evidence>
<dbReference type="InterPro" id="IPR051972">
    <property type="entry name" value="Glutamate-rich_WD_repeat"/>
</dbReference>
<dbReference type="GO" id="GO:0042254">
    <property type="term" value="P:ribosome biogenesis"/>
    <property type="evidence" value="ECO:0007669"/>
    <property type="project" value="TreeGrafter"/>
</dbReference>
<organism evidence="5">
    <name type="scientific">Pectinophora gossypiella</name>
    <name type="common">Cotton pink bollworm</name>
    <name type="synonym">Depressaria gossypiella</name>
    <dbReference type="NCBI Taxonomy" id="13191"/>
    <lineage>
        <taxon>Eukaryota</taxon>
        <taxon>Metazoa</taxon>
        <taxon>Ecdysozoa</taxon>
        <taxon>Arthropoda</taxon>
        <taxon>Hexapoda</taxon>
        <taxon>Insecta</taxon>
        <taxon>Pterygota</taxon>
        <taxon>Neoptera</taxon>
        <taxon>Endopterygota</taxon>
        <taxon>Lepidoptera</taxon>
        <taxon>Glossata</taxon>
        <taxon>Ditrysia</taxon>
        <taxon>Gelechioidea</taxon>
        <taxon>Gelechiidae</taxon>
        <taxon>Apatetrinae</taxon>
        <taxon>Pectinophora</taxon>
    </lineage>
</organism>
<feature type="non-terminal residue" evidence="5">
    <location>
        <position position="1"/>
    </location>
</feature>
<evidence type="ECO:0000256" key="1">
    <source>
        <dbReference type="ARBA" id="ARBA00022574"/>
    </source>
</evidence>
<dbReference type="PANTHER" id="PTHR45903">
    <property type="entry name" value="GLUTAMATE-RICH WD REPEAT-CONTAINING PROTEIN 1"/>
    <property type="match status" value="1"/>
</dbReference>
<accession>A0A1E1W9P5</accession>
<proteinExistence type="predicted"/>
<feature type="compositionally biased region" description="Acidic residues" evidence="3">
    <location>
        <begin position="45"/>
        <end position="59"/>
    </location>
</feature>
<name>A0A1E1W9P5_PECGO</name>
<reference evidence="5" key="1">
    <citation type="submission" date="2015-09" db="EMBL/GenBank/DDBJ databases">
        <title>De novo assembly of Pectinophora gossypiella (Pink Bollworm) gut transcriptome.</title>
        <authorList>
            <person name="Tassone E.E."/>
        </authorList>
    </citation>
    <scope>NUCLEOTIDE SEQUENCE</scope>
</reference>
<dbReference type="OrthoDB" id="2161379at2759"/>
<evidence type="ECO:0000256" key="3">
    <source>
        <dbReference type="SAM" id="MobiDB-lite"/>
    </source>
</evidence>
<dbReference type="InterPro" id="IPR015943">
    <property type="entry name" value="WD40/YVTN_repeat-like_dom_sf"/>
</dbReference>
<feature type="region of interest" description="Disordered" evidence="3">
    <location>
        <begin position="142"/>
        <end position="169"/>
    </location>
</feature>
<dbReference type="Gene3D" id="2.130.10.10">
    <property type="entry name" value="YVTN repeat-like/Quinoprotein amine dehydrogenase"/>
    <property type="match status" value="1"/>
</dbReference>
<protein>
    <recommendedName>
        <fullName evidence="4">Histone-binding protein RBBP4-like N-terminal domain-containing protein</fullName>
    </recommendedName>
</protein>
<dbReference type="Pfam" id="PF12265">
    <property type="entry name" value="CAF1C_H4-bd"/>
    <property type="match status" value="1"/>
</dbReference>
<dbReference type="AlphaFoldDB" id="A0A1E1W9P5"/>
<gene>
    <name evidence="5" type="ORF">g.9799</name>
</gene>
<feature type="non-terminal residue" evidence="5">
    <location>
        <position position="221"/>
    </location>
</feature>
<evidence type="ECO:0000256" key="2">
    <source>
        <dbReference type="ARBA" id="ARBA00022737"/>
    </source>
</evidence>
<dbReference type="InterPro" id="IPR022052">
    <property type="entry name" value="Histone-bd_RBBP4-like_N"/>
</dbReference>
<sequence length="221" mass="25060">FITHVFRRVLEYFLFYFNIYNRNLLGTNTNMSKEIEEQMDGSSSESDEEMEEGSNDDGDDQPKTYLPGQPLKEDEQLVCDQSAYVMLHQAQTGAPCLSFDIVTDNLGSDRNQFPMTTYLVAGTQASSAHLNNVLVIKMSNLHPTSKPEDQNQDEESGESSDEEEDEEKKPQMTFAFIKHQGCVNRIRTTNFKNSVIAASWSELGRVDVWNITQQLQAVDDP</sequence>
<evidence type="ECO:0000313" key="5">
    <source>
        <dbReference type="EMBL" id="JAT83665.1"/>
    </source>
</evidence>
<keyword evidence="1" id="KW-0853">WD repeat</keyword>
<dbReference type="GO" id="GO:0005730">
    <property type="term" value="C:nucleolus"/>
    <property type="evidence" value="ECO:0007669"/>
    <property type="project" value="TreeGrafter"/>
</dbReference>